<dbReference type="Pfam" id="PF19432">
    <property type="entry name" value="RME-8_N"/>
    <property type="match status" value="2"/>
</dbReference>
<feature type="region of interest" description="Disordered" evidence="1">
    <location>
        <begin position="2476"/>
        <end position="2513"/>
    </location>
</feature>
<dbReference type="InterPro" id="IPR044978">
    <property type="entry name" value="GRV2/DNAJC13"/>
</dbReference>
<dbReference type="InterPro" id="IPR045802">
    <property type="entry name" value="GRV2/DNAJC13_N"/>
</dbReference>
<feature type="domain" description="J" evidence="2">
    <location>
        <begin position="1408"/>
        <end position="1477"/>
    </location>
</feature>
<dbReference type="VEuPathDB" id="FungiDB:H257_04633"/>
<protein>
    <recommendedName>
        <fullName evidence="2">J domain-containing protein</fullName>
    </recommendedName>
</protein>
<organism evidence="3">
    <name type="scientific">Aphanomyces astaci</name>
    <name type="common">Crayfish plague agent</name>
    <dbReference type="NCBI Taxonomy" id="112090"/>
    <lineage>
        <taxon>Eukaryota</taxon>
        <taxon>Sar</taxon>
        <taxon>Stramenopiles</taxon>
        <taxon>Oomycota</taxon>
        <taxon>Saprolegniomycetes</taxon>
        <taxon>Saprolegniales</taxon>
        <taxon>Verrucalvaceae</taxon>
        <taxon>Aphanomyces</taxon>
    </lineage>
</organism>
<name>W4GU58_APHAT</name>
<proteinExistence type="predicted"/>
<dbReference type="GO" id="GO:2000641">
    <property type="term" value="P:regulation of early endosome to late endosome transport"/>
    <property type="evidence" value="ECO:0007669"/>
    <property type="project" value="InterPro"/>
</dbReference>
<dbReference type="PANTHER" id="PTHR36983">
    <property type="entry name" value="DNAJ HOMOLOG SUBFAMILY C MEMBER 13"/>
    <property type="match status" value="1"/>
</dbReference>
<dbReference type="GO" id="GO:0007032">
    <property type="term" value="P:endosome organization"/>
    <property type="evidence" value="ECO:0007669"/>
    <property type="project" value="InterPro"/>
</dbReference>
<feature type="compositionally biased region" description="Low complexity" evidence="1">
    <location>
        <begin position="2484"/>
        <end position="2505"/>
    </location>
</feature>
<feature type="compositionally biased region" description="Polar residues" evidence="1">
    <location>
        <begin position="797"/>
        <end position="811"/>
    </location>
</feature>
<dbReference type="InterPro" id="IPR001623">
    <property type="entry name" value="DnaJ_domain"/>
</dbReference>
<dbReference type="RefSeq" id="XP_009827527.1">
    <property type="nucleotide sequence ID" value="XM_009829225.1"/>
</dbReference>
<dbReference type="GO" id="GO:0010008">
    <property type="term" value="C:endosome membrane"/>
    <property type="evidence" value="ECO:0007669"/>
    <property type="project" value="TreeGrafter"/>
</dbReference>
<dbReference type="PANTHER" id="PTHR36983:SF2">
    <property type="entry name" value="DNAJ HOMOLOG SUBFAMILY C MEMBER 13"/>
    <property type="match status" value="1"/>
</dbReference>
<dbReference type="GeneID" id="20806629"/>
<dbReference type="GO" id="GO:0006898">
    <property type="term" value="P:receptor-mediated endocytosis"/>
    <property type="evidence" value="ECO:0007669"/>
    <property type="project" value="TreeGrafter"/>
</dbReference>
<dbReference type="PROSITE" id="PS50076">
    <property type="entry name" value="DNAJ_2"/>
    <property type="match status" value="1"/>
</dbReference>
<evidence type="ECO:0000259" key="2">
    <source>
        <dbReference type="PROSITE" id="PS50076"/>
    </source>
</evidence>
<dbReference type="OrthoDB" id="69656at2759"/>
<sequence length="2513" mass="278766">MGDSPRRLEISHSSSFTGLAGGDNPDEFVARFQTTKLSWKGKYERIFALSATRFCTIDPKDFDVTNSWSYQSFVSFELDLNDDHVFTLVLVGPKKEEQLKLRYKYRAYLLTEFLRLHTANAQTTSRPPPPLQCNATKLTRLGMERECILEIAPDGLVYKEVLPTSQSAAVLERFPYTDIDHITPVSNSTTGCVVGYYGRQTVFFTTDRSFLIGNMDKAAARVGLRLATRGKLTLEQVAADKPILDVAECIVQFPVQKFSRRHEKPERRILALVPSALLELDPTSLTVLTSIPLCSLFAVIRHPGSFQFELEFVHGTHQRLYSCRDRDGVLAALYDAVGTTSSDKSTLEISSTPSQTGLRLLPRFAVEDMTETSSFFGDSSIGACFLKRLAAVGKYTIGSGIRAGAAAGRGLVSIAAEFNANVPLAGIQYHTKRSVVLEALKPLVVQLQTVAACQPPAPRTAVTLLQCLCRIASSFYGFRELLHFPNVLDSLRLLIVAEDELTVFWTALLLQRVTMHTIVASAAAGGLPDGSSPDGETTDKRATNGEAELNNKRMLFSQGMLVTGLVGVLGRFADRKAGPLSLMGNLQVLEGAICSHRHTTDAATVRFLVDHLVPHYDSLTRLLFQSRCTTTVESCTLLVQAVLRLCSSDAAASIKDAALRRGLVLQHLYQAIFDPSFDQRCVSRYMITMWMSDHAPAKHLLRRIFPPGLVSCLEMRLLSPAEECQLDDLEKTTFMDKFGAFNAELLLSRRSPSEVDNESFYDNGSDGLSVHSNHAISDTMLSSAKLLDRMHIKTTGTNVFDKSNSNHGATTSSVSSRSSRSSVLKDGLFNVQMLRRAITRGLGAAIPESSAPSPSATPSDRSPENFRILFHMVQQDHESIELVWTSATREELQTALSHEIHRFREIFASSTANVVWNYEDFSISYSSLENELVVDGMYLRHLLQCPVAAVSDDGEDAWRPPLHMEDMPVKKPKRFVTALYKKILREQGDAEFKGHVDITVSCLKALAFVTWVYEFEYYLPLEDVGYLLAMVESTTRCELLVHLLQVLRSVTKVAFNGAKLVKDPRAVPLLVALIQMAHVSQRNQPSTRGQAVWTCGANTLERKTLDEVRQYLKDNTNVNNHHESLEVPIGRWMGTANSTLGNIPQLKWEFGMDRPFDPVHVAHDAIHVLIALLKSNPLVTLPEVVVFPIPVGRQLTAAHIADMASILVLHELPKLSELAMHVLVLLSSSYASPSLYTTGVFYMLFLYKGDSFTDFASFLQATHQLQTVSTEPRHILADLLPPAMIDQLDLLNPAEFSALFCSGDHVESPRVIWNPTMRHMLWRNCLAHLDDHRATLQQDVATPYEYHPMAPVVYHEHLGRELYCHGYYLRQLFNSTEVIKDPVAFLTSLHDAWTAEVHRVAVGVSRDEAKATLELVVDDGNCDDVRDAYKRLGKPICPEQALADPDKLQRFERIQVAFAVLTSPRESLLTSGYDAVNLELLLRAQIYIVTTCAPALASSKLDAFPLLLDFLATHCTTDRLAVPPLTSHAEQLHLSLLATRLLRLSCAVSVQNIPWLLAQDQCGVVDDALQYVVTRMIDDNDPTDETTYIDTALELMQTVASLAGTSAGRQWIATTASHVLHNIWRILWYYHSFTSPPTDALFVLVRHTLEALCRMCDDATKDAPLPEQIAQNGGILWHLLDLWYAFDSAVDEQALARRLEPTVLFTAGGTTLHDDVGGHVQTLLATLSVRVFVAANKSNVTIQAVCHTLLSPNLYFQSTNPSAFKFLHLFHRDTMSHRLIWTSQMRSELKAFLAPLVNTPPASTPSSSVTQLGQSFRFSALKEHAIVDDIYLEPLHTTLSSSSFTANSVDVVRQLGLPPSFYTAAASFVRTGRLPLAAHGVVGWGITPDVELRFRELSLGILAALVPWATAQVEAGFMGGAAKSAHTGVLTLLNWVLPPEHKFMQTHPSLKEGVAALPQDGTVAFATFQSHSLTILHALAATKSFGDSLVESKVGLSVLMHAALMEDQHSGGLLETVGRLCASSHNVARYVTTSIWMYHLLIWAFPTPSVSGKSADASGMIMDADCDYTPSMQIPAMKILSILGNPTSLVLEDTINVMVRFLPVSLIYELVNRPQNVATILSGHYEAPDLVWNVTLRTHFYREMLQLVVIVNKCSDTEVISDELAQVDIDYASVYPYPMVGDVYLLLYLENPIHPLRDPKFFLECLFEDFEALGHALVTSLSQRSSFSPDLVMTVRQQTQILPMITSCIICALRVYPVYLDDVASWKVPDKVASLFVLLQNELRLPQPKEEEAAAVVAEVSLLRVFRVLFVSPRIVSSLAYSPYNLLSRLISHCHNLSTHKSDLHPEVGFILEVVRRFLLSFPDNGDKNSDKNVVAVVCGLNVMEMLLDMIEHPMTLQRVVNPILTRTTVIAILNYLEQHRTQGALAHHILKKHKKWDKVFRHEPTDAIRNQPEDKYLVGPAASADAMIRSFLANKAKADDTSGPHSGGSLSPPSSRRKGGPSTSQKLKNLFR</sequence>
<dbReference type="EMBL" id="KI913121">
    <property type="protein sequence ID" value="ETV82856.1"/>
    <property type="molecule type" value="Genomic_DNA"/>
</dbReference>
<evidence type="ECO:0000313" key="3">
    <source>
        <dbReference type="EMBL" id="ETV82856.1"/>
    </source>
</evidence>
<feature type="region of interest" description="Disordered" evidence="1">
    <location>
        <begin position="797"/>
        <end position="818"/>
    </location>
</feature>
<gene>
    <name evidence="3" type="ORF">H257_04633</name>
</gene>
<accession>W4GU58</accession>
<reference evidence="3" key="1">
    <citation type="submission" date="2013-12" db="EMBL/GenBank/DDBJ databases">
        <title>The Genome Sequence of Aphanomyces astaci APO3.</title>
        <authorList>
            <consortium name="The Broad Institute Genomics Platform"/>
            <person name="Russ C."/>
            <person name="Tyler B."/>
            <person name="van West P."/>
            <person name="Dieguez-Uribeondo J."/>
            <person name="Young S.K."/>
            <person name="Zeng Q."/>
            <person name="Gargeya S."/>
            <person name="Fitzgerald M."/>
            <person name="Abouelleil A."/>
            <person name="Alvarado L."/>
            <person name="Chapman S.B."/>
            <person name="Gainer-Dewar J."/>
            <person name="Goldberg J."/>
            <person name="Griggs A."/>
            <person name="Gujja S."/>
            <person name="Hansen M."/>
            <person name="Howarth C."/>
            <person name="Imamovic A."/>
            <person name="Ireland A."/>
            <person name="Larimer J."/>
            <person name="McCowan C."/>
            <person name="Murphy C."/>
            <person name="Pearson M."/>
            <person name="Poon T.W."/>
            <person name="Priest M."/>
            <person name="Roberts A."/>
            <person name="Saif S."/>
            <person name="Shea T."/>
            <person name="Sykes S."/>
            <person name="Wortman J."/>
            <person name="Nusbaum C."/>
            <person name="Birren B."/>
        </authorList>
    </citation>
    <scope>NUCLEOTIDE SEQUENCE [LARGE SCALE GENOMIC DNA]</scope>
    <source>
        <strain evidence="3">APO3</strain>
    </source>
</reference>
<evidence type="ECO:0000256" key="1">
    <source>
        <dbReference type="SAM" id="MobiDB-lite"/>
    </source>
</evidence>